<keyword evidence="5" id="KW-0999">Mitochondrion inner membrane</keyword>
<keyword evidence="5" id="KW-0653">Protein transport</keyword>
<dbReference type="PANTHER" id="PTHR14110:SF5">
    <property type="entry name" value="OUTER ENVELOPE PORE PROTEIN 16-4, CHLOROPLASTIC"/>
    <property type="match status" value="1"/>
</dbReference>
<comment type="function">
    <text evidence="5">Essential core component of the TIM22 complex, a complex that mediates the import and insertion of multi-pass transmembrane proteins into the mitochondrial inner membrane. In the TIM22 complex, it constitutes the voltage-activated and signal-gated channel. Forms a twin-pore translocase that uses the membrane potential as external driving force in 2 voltage-dependent steps.</text>
</comment>
<keyword evidence="2 5" id="KW-0812">Transmembrane</keyword>
<protein>
    <recommendedName>
        <fullName evidence="5">Mitochondrial import inner membrane translocase subunit TIM22</fullName>
    </recommendedName>
</protein>
<keyword evidence="5" id="KW-0811">Translocation</keyword>
<keyword evidence="5" id="KW-0813">Transport</keyword>
<accession>D7FME6</accession>
<keyword evidence="3 5" id="KW-1133">Transmembrane helix</keyword>
<reference evidence="7 8" key="1">
    <citation type="journal article" date="2010" name="Nature">
        <title>The Ectocarpus genome and the independent evolution of multicellularity in brown algae.</title>
        <authorList>
            <person name="Cock J.M."/>
            <person name="Sterck L."/>
            <person name="Rouze P."/>
            <person name="Scornet D."/>
            <person name="Allen A.E."/>
            <person name="Amoutzias G."/>
            <person name="Anthouard V."/>
            <person name="Artiguenave F."/>
            <person name="Aury J.M."/>
            <person name="Badger J.H."/>
            <person name="Beszteri B."/>
            <person name="Billiau K."/>
            <person name="Bonnet E."/>
            <person name="Bothwell J.H."/>
            <person name="Bowler C."/>
            <person name="Boyen C."/>
            <person name="Brownlee C."/>
            <person name="Carrano C.J."/>
            <person name="Charrier B."/>
            <person name="Cho G.Y."/>
            <person name="Coelho S.M."/>
            <person name="Collen J."/>
            <person name="Corre E."/>
            <person name="Da Silva C."/>
            <person name="Delage L."/>
            <person name="Delaroque N."/>
            <person name="Dittami S.M."/>
            <person name="Doulbeau S."/>
            <person name="Elias M."/>
            <person name="Farnham G."/>
            <person name="Gachon C.M."/>
            <person name="Gschloessl B."/>
            <person name="Heesch S."/>
            <person name="Jabbari K."/>
            <person name="Jubin C."/>
            <person name="Kawai H."/>
            <person name="Kimura K."/>
            <person name="Kloareg B."/>
            <person name="Kupper F.C."/>
            <person name="Lang D."/>
            <person name="Le Bail A."/>
            <person name="Leblanc C."/>
            <person name="Lerouge P."/>
            <person name="Lohr M."/>
            <person name="Lopez P.J."/>
            <person name="Martens C."/>
            <person name="Maumus F."/>
            <person name="Michel G."/>
            <person name="Miranda-Saavedra D."/>
            <person name="Morales J."/>
            <person name="Moreau H."/>
            <person name="Motomura T."/>
            <person name="Nagasato C."/>
            <person name="Napoli C.A."/>
            <person name="Nelson D.R."/>
            <person name="Nyvall-Collen P."/>
            <person name="Peters A.F."/>
            <person name="Pommier C."/>
            <person name="Potin P."/>
            <person name="Poulain J."/>
            <person name="Quesneville H."/>
            <person name="Read B."/>
            <person name="Rensing S.A."/>
            <person name="Ritter A."/>
            <person name="Rousvoal S."/>
            <person name="Samanta M."/>
            <person name="Samson G."/>
            <person name="Schroeder D.C."/>
            <person name="Segurens B."/>
            <person name="Strittmatter M."/>
            <person name="Tonon T."/>
            <person name="Tregear J.W."/>
            <person name="Valentin K."/>
            <person name="von Dassow P."/>
            <person name="Yamagishi T."/>
            <person name="Van de Peer Y."/>
            <person name="Wincker P."/>
        </authorList>
    </citation>
    <scope>NUCLEOTIDE SEQUENCE [LARGE SCALE GENOMIC DNA]</scope>
    <source>
        <strain evidence="8">Ec32 / CCAP1310/4</strain>
    </source>
</reference>
<evidence type="ECO:0000256" key="6">
    <source>
        <dbReference type="SAM" id="MobiDB-lite"/>
    </source>
</evidence>
<name>D7FME6_ECTSI</name>
<evidence type="ECO:0000256" key="1">
    <source>
        <dbReference type="ARBA" id="ARBA00004141"/>
    </source>
</evidence>
<dbReference type="AlphaFoldDB" id="D7FME6"/>
<feature type="transmembrane region" description="Helical" evidence="5">
    <location>
        <begin position="89"/>
        <end position="114"/>
    </location>
</feature>
<dbReference type="PANTHER" id="PTHR14110">
    <property type="entry name" value="MITOCHONDRIAL IMPORT INNER MEMBRANE TRANSLOCASE SUBUNIT TIM22"/>
    <property type="match status" value="1"/>
</dbReference>
<dbReference type="GO" id="GO:0030943">
    <property type="term" value="F:mitochondrion targeting sequence binding"/>
    <property type="evidence" value="ECO:0007669"/>
    <property type="project" value="TreeGrafter"/>
</dbReference>
<organism evidence="7 8">
    <name type="scientific">Ectocarpus siliculosus</name>
    <name type="common">Brown alga</name>
    <name type="synonym">Conferva siliculosa</name>
    <dbReference type="NCBI Taxonomy" id="2880"/>
    <lineage>
        <taxon>Eukaryota</taxon>
        <taxon>Sar</taxon>
        <taxon>Stramenopiles</taxon>
        <taxon>Ochrophyta</taxon>
        <taxon>PX clade</taxon>
        <taxon>Phaeophyceae</taxon>
        <taxon>Ectocarpales</taxon>
        <taxon>Ectocarpaceae</taxon>
        <taxon>Ectocarpus</taxon>
    </lineage>
</organism>
<dbReference type="GO" id="GO:0042721">
    <property type="term" value="C:TIM22 mitochondrial import inner membrane insertion complex"/>
    <property type="evidence" value="ECO:0007669"/>
    <property type="project" value="UniProtKB-UniRule"/>
</dbReference>
<keyword evidence="4 5" id="KW-0472">Membrane</keyword>
<evidence type="ECO:0000256" key="2">
    <source>
        <dbReference type="ARBA" id="ARBA00022692"/>
    </source>
</evidence>
<evidence type="ECO:0000256" key="3">
    <source>
        <dbReference type="ARBA" id="ARBA00022989"/>
    </source>
</evidence>
<evidence type="ECO:0000313" key="7">
    <source>
        <dbReference type="EMBL" id="CBJ29958.1"/>
    </source>
</evidence>
<dbReference type="InParanoid" id="D7FME6"/>
<keyword evidence="8" id="KW-1185">Reference proteome</keyword>
<sequence>MEDWNVEPPEMTHKDYAPDCSSRAAEGFYVGALYGAVWGVIGRAAHAPTLPSTPAMGELKPPSGLQAQPAPGLETRGVSRQVRAFGRGAAGYGIAAASTAGVFGVFVGMVNAGTCGCERLRGKKDWFNNAFGGAAAGLSVALLSRHTRTPQMLAAHVAGAAAITSVVAKYQNWFANR</sequence>
<feature type="region of interest" description="Disordered" evidence="6">
    <location>
        <begin position="52"/>
        <end position="74"/>
    </location>
</feature>
<dbReference type="GO" id="GO:0008320">
    <property type="term" value="F:protein transmembrane transporter activity"/>
    <property type="evidence" value="ECO:0007669"/>
    <property type="project" value="UniProtKB-UniRule"/>
</dbReference>
<keyword evidence="5" id="KW-0496">Mitochondrion</keyword>
<dbReference type="Pfam" id="PF02466">
    <property type="entry name" value="Tim17"/>
    <property type="match status" value="1"/>
</dbReference>
<evidence type="ECO:0000313" key="8">
    <source>
        <dbReference type="Proteomes" id="UP000002630"/>
    </source>
</evidence>
<evidence type="ECO:0000256" key="4">
    <source>
        <dbReference type="ARBA" id="ARBA00023136"/>
    </source>
</evidence>
<feature type="transmembrane region" description="Helical" evidence="5">
    <location>
        <begin position="126"/>
        <end position="143"/>
    </location>
</feature>
<comment type="similarity">
    <text evidence="5">Belongs to the Tim17/Tim22/Tim23 family.</text>
</comment>
<dbReference type="EMBL" id="FN648209">
    <property type="protein sequence ID" value="CBJ29958.1"/>
    <property type="molecule type" value="Genomic_DNA"/>
</dbReference>
<comment type="subunit">
    <text evidence="5">Component of the TIM22 complex.</text>
</comment>
<gene>
    <name evidence="7" type="ORF">Esi_0169_0013</name>
</gene>
<comment type="subcellular location">
    <subcellularLocation>
        <location evidence="1">Membrane</location>
        <topology evidence="1">Multi-pass membrane protein</topology>
    </subcellularLocation>
    <subcellularLocation>
        <location evidence="5">Mitochondrion inner membrane</location>
        <topology evidence="5">Multi-pass membrane protein</topology>
    </subcellularLocation>
</comment>
<dbReference type="GO" id="GO:0045039">
    <property type="term" value="P:protein insertion into mitochondrial inner membrane"/>
    <property type="evidence" value="ECO:0007669"/>
    <property type="project" value="UniProtKB-UniRule"/>
</dbReference>
<dbReference type="Proteomes" id="UP000002630">
    <property type="component" value="Linkage Group LG03"/>
</dbReference>
<dbReference type="EMBL" id="FN649728">
    <property type="protein sequence ID" value="CBJ29958.1"/>
    <property type="molecule type" value="Genomic_DNA"/>
</dbReference>
<dbReference type="InterPro" id="IPR039175">
    <property type="entry name" value="TIM22"/>
</dbReference>
<proteinExistence type="inferred from homology"/>
<evidence type="ECO:0000256" key="5">
    <source>
        <dbReference type="RuleBase" id="RU367038"/>
    </source>
</evidence>